<dbReference type="PROSITE" id="PS51257">
    <property type="entry name" value="PROKAR_LIPOPROTEIN"/>
    <property type="match status" value="1"/>
</dbReference>
<dbReference type="InterPro" id="IPR011048">
    <property type="entry name" value="Haem_d1_sf"/>
</dbReference>
<dbReference type="EMBL" id="CP045699">
    <property type="protein sequence ID" value="QGA64528.1"/>
    <property type="molecule type" value="Genomic_DNA"/>
</dbReference>
<accession>A0A5Q0TBL4</accession>
<dbReference type="Pfam" id="PF10282">
    <property type="entry name" value="Lactonase"/>
    <property type="match status" value="1"/>
</dbReference>
<protein>
    <submittedName>
        <fullName evidence="3">Beta-propeller fold lactonase family protein</fullName>
    </submittedName>
</protein>
<dbReference type="InterPro" id="IPR019405">
    <property type="entry name" value="Lactonase_7-beta_prop"/>
</dbReference>
<evidence type="ECO:0000256" key="2">
    <source>
        <dbReference type="ARBA" id="ARBA00022526"/>
    </source>
</evidence>
<proteinExistence type="inferred from homology"/>
<dbReference type="PANTHER" id="PTHR30344">
    <property type="entry name" value="6-PHOSPHOGLUCONOLACTONASE-RELATED"/>
    <property type="match status" value="1"/>
</dbReference>
<dbReference type="InterPro" id="IPR015943">
    <property type="entry name" value="WD40/YVTN_repeat-like_dom_sf"/>
</dbReference>
<dbReference type="InterPro" id="IPR050282">
    <property type="entry name" value="Cycloisomerase_2"/>
</dbReference>
<evidence type="ECO:0000313" key="3">
    <source>
        <dbReference type="EMBL" id="QGA64528.1"/>
    </source>
</evidence>
<dbReference type="GO" id="GO:0017057">
    <property type="term" value="F:6-phosphogluconolactonase activity"/>
    <property type="evidence" value="ECO:0007669"/>
    <property type="project" value="TreeGrafter"/>
</dbReference>
<dbReference type="Gene3D" id="2.130.10.10">
    <property type="entry name" value="YVTN repeat-like/Quinoprotein amine dehydrogenase"/>
    <property type="match status" value="1"/>
</dbReference>
<keyword evidence="2" id="KW-0119">Carbohydrate metabolism</keyword>
<keyword evidence="2" id="KW-0313">Glucose metabolism</keyword>
<name>A0A5Q0TBL4_9VIBR</name>
<dbReference type="SUPFAM" id="SSF51004">
    <property type="entry name" value="C-terminal (heme d1) domain of cytochrome cd1-nitrite reductase"/>
    <property type="match status" value="1"/>
</dbReference>
<organism evidence="3 4">
    <name type="scientific">Vibrio algicola</name>
    <dbReference type="NCBI Taxonomy" id="2662262"/>
    <lineage>
        <taxon>Bacteria</taxon>
        <taxon>Pseudomonadati</taxon>
        <taxon>Pseudomonadota</taxon>
        <taxon>Gammaproteobacteria</taxon>
        <taxon>Vibrionales</taxon>
        <taxon>Vibrionaceae</taxon>
        <taxon>Vibrio</taxon>
    </lineage>
</organism>
<dbReference type="PANTHER" id="PTHR30344:SF1">
    <property type="entry name" value="6-PHOSPHOGLUCONOLACTONASE"/>
    <property type="match status" value="1"/>
</dbReference>
<reference evidence="3 4" key="1">
    <citation type="submission" date="2019-10" db="EMBL/GenBank/DDBJ databases">
        <title>Vibrio sp. nov., isolated from Coralline algae surface.</title>
        <authorList>
            <person name="Geng Y."/>
            <person name="Zhang X."/>
        </authorList>
    </citation>
    <scope>NUCLEOTIDE SEQUENCE [LARGE SCALE GENOMIC DNA]</scope>
    <source>
        <strain evidence="3 4">SM1977</strain>
    </source>
</reference>
<evidence type="ECO:0000313" key="4">
    <source>
        <dbReference type="Proteomes" id="UP000348942"/>
    </source>
</evidence>
<dbReference type="AlphaFoldDB" id="A0A5Q0TBL4"/>
<keyword evidence="4" id="KW-1185">Reference proteome</keyword>
<gene>
    <name evidence="3" type="ORF">GFB47_03275</name>
</gene>
<evidence type="ECO:0000256" key="1">
    <source>
        <dbReference type="ARBA" id="ARBA00005564"/>
    </source>
</evidence>
<dbReference type="Proteomes" id="UP000348942">
    <property type="component" value="Chromosome 1"/>
</dbReference>
<comment type="similarity">
    <text evidence="1">Belongs to the cycloisomerase 2 family.</text>
</comment>
<sequence length="357" mass="39959">MDKPMLVEPLTPPQTLSLILGCYTPTSPYGLHRLDLNSVTGELQANLLEIPIKDPSYFDVYQSQIYAISEVSADHHPQIHQYSLCKVQCNKTGQFDISGDSPCFIAMNAQHKLATTAQYGSGHVDVFQLDDSLDLKQHLQSIDSTSKASAQQVSHAHQAIILNHTKTLVSVDLGLDRLSFYPYDQHHECFSIQNRQELDLASGSGPRHVEFTQDEQFGLLLCEVSEQLIVIHDQQQQWQIINAQAAFPNTDNGQAGGAIKLSPDERFFYLSGRRQNIISCFAFDNQTGTVNHQYSVDCGGDFPRDFAISENGEWLVVANQNDHSVVSFKRNVFDGRIQHTGHSLFIDMPVCVKFFEG</sequence>
<dbReference type="GO" id="GO:0006006">
    <property type="term" value="P:glucose metabolic process"/>
    <property type="evidence" value="ECO:0007669"/>
    <property type="project" value="UniProtKB-KW"/>
</dbReference>